<protein>
    <submittedName>
        <fullName evidence="1">Uncharacterized protein</fullName>
    </submittedName>
</protein>
<dbReference type="Proteomes" id="UP000729913">
    <property type="component" value="Unassembled WGS sequence"/>
</dbReference>
<name>A0A8J5R337_9HYME</name>
<dbReference type="EMBL" id="JAAOIC020000047">
    <property type="protein sequence ID" value="KAG8037298.1"/>
    <property type="molecule type" value="Genomic_DNA"/>
</dbReference>
<proteinExistence type="predicted"/>
<reference evidence="1" key="1">
    <citation type="submission" date="2020-03" db="EMBL/GenBank/DDBJ databases">
        <authorList>
            <person name="Chebbi M.A."/>
            <person name="Drezen J.M."/>
        </authorList>
    </citation>
    <scope>NUCLEOTIDE SEQUENCE</scope>
    <source>
        <tissue evidence="1">Whole body</tissue>
    </source>
</reference>
<evidence type="ECO:0000313" key="1">
    <source>
        <dbReference type="EMBL" id="KAG8037298.1"/>
    </source>
</evidence>
<comment type="caution">
    <text evidence="1">The sequence shown here is derived from an EMBL/GenBank/DDBJ whole genome shotgun (WGS) entry which is preliminary data.</text>
</comment>
<sequence length="78" mass="9127">MQIFEKVSCQLNNKVSIPNFIESDSLIFGSNRKIEVRLDELGCTWIKVSFQLHLKLCQNQKRLIFSNITLIHITHLKL</sequence>
<keyword evidence="2" id="KW-1185">Reference proteome</keyword>
<gene>
    <name evidence="1" type="ORF">G9C98_005508</name>
</gene>
<reference evidence="1" key="2">
    <citation type="submission" date="2021-04" db="EMBL/GenBank/DDBJ databases">
        <title>Genome-wide patterns of bracovirus chromosomal integration into multiple host tissues during parasitism.</title>
        <authorList>
            <person name="Chebbi M.A.C."/>
        </authorList>
    </citation>
    <scope>NUCLEOTIDE SEQUENCE</scope>
    <source>
        <tissue evidence="1">Whole body</tissue>
    </source>
</reference>
<accession>A0A8J5R337</accession>
<evidence type="ECO:0000313" key="2">
    <source>
        <dbReference type="Proteomes" id="UP000729913"/>
    </source>
</evidence>
<dbReference type="AlphaFoldDB" id="A0A8J5R337"/>
<organism evidence="1 2">
    <name type="scientific">Cotesia typhae</name>
    <dbReference type="NCBI Taxonomy" id="2053667"/>
    <lineage>
        <taxon>Eukaryota</taxon>
        <taxon>Metazoa</taxon>
        <taxon>Ecdysozoa</taxon>
        <taxon>Arthropoda</taxon>
        <taxon>Hexapoda</taxon>
        <taxon>Insecta</taxon>
        <taxon>Pterygota</taxon>
        <taxon>Neoptera</taxon>
        <taxon>Endopterygota</taxon>
        <taxon>Hymenoptera</taxon>
        <taxon>Apocrita</taxon>
        <taxon>Ichneumonoidea</taxon>
        <taxon>Braconidae</taxon>
        <taxon>Microgastrinae</taxon>
        <taxon>Cotesia</taxon>
    </lineage>
</organism>